<dbReference type="RefSeq" id="WP_006058212.1">
    <property type="nucleotide sequence ID" value="NZ_GG657553.1"/>
</dbReference>
<comment type="caution">
    <text evidence="4">The sequence shown here is derived from an EMBL/GenBank/DDBJ whole genome shotgun (WGS) entry which is preliminary data.</text>
</comment>
<dbReference type="PANTHER" id="PTHR24321:SF8">
    <property type="entry name" value="ESTRADIOL 17-BETA-DEHYDROGENASE 8-RELATED"/>
    <property type="match status" value="1"/>
</dbReference>
<dbReference type="STRING" id="545696.HOLDEFILI_01003"/>
<evidence type="ECO:0000313" key="4">
    <source>
        <dbReference type="EMBL" id="EEF68796.1"/>
    </source>
</evidence>
<reference evidence="4 5" key="2">
    <citation type="submission" date="2009-02" db="EMBL/GenBank/DDBJ databases">
        <title>Draft genome sequence of Holdemania filiformis DSM 12042.</title>
        <authorList>
            <person name="Sudarsanam P."/>
            <person name="Ley R."/>
            <person name="Guruge J."/>
            <person name="Turnbaugh P.J."/>
            <person name="Mahowald M."/>
            <person name="Liep D."/>
            <person name="Gordon J."/>
        </authorList>
    </citation>
    <scope>NUCLEOTIDE SEQUENCE [LARGE SCALE GENOMIC DNA]</scope>
    <source>
        <strain evidence="4 5">DSM 12042</strain>
    </source>
</reference>
<reference evidence="4 5" key="1">
    <citation type="submission" date="2008-12" db="EMBL/GenBank/DDBJ databases">
        <authorList>
            <person name="Fulton L."/>
            <person name="Clifton S."/>
            <person name="Fulton B."/>
            <person name="Xu J."/>
            <person name="Minx P."/>
            <person name="Pepin K.H."/>
            <person name="Johnson M."/>
            <person name="Bhonagiri V."/>
            <person name="Nash W.E."/>
            <person name="Mardis E.R."/>
            <person name="Wilson R.K."/>
        </authorList>
    </citation>
    <scope>NUCLEOTIDE SEQUENCE [LARGE SCALE GENOMIC DNA]</scope>
    <source>
        <strain evidence="4 5">DSM 12042</strain>
    </source>
</reference>
<evidence type="ECO:0000256" key="2">
    <source>
        <dbReference type="ARBA" id="ARBA00023002"/>
    </source>
</evidence>
<dbReference type="GO" id="GO:0008206">
    <property type="term" value="P:bile acid metabolic process"/>
    <property type="evidence" value="ECO:0007669"/>
    <property type="project" value="UniProtKB-ARBA"/>
</dbReference>
<accession>B9Y5C1</accession>
<dbReference type="EMBL" id="ACCF01000057">
    <property type="protein sequence ID" value="EEF68796.1"/>
    <property type="molecule type" value="Genomic_DNA"/>
</dbReference>
<dbReference type="AlphaFoldDB" id="B9Y5C1"/>
<evidence type="ECO:0000313" key="5">
    <source>
        <dbReference type="Proteomes" id="UP000005950"/>
    </source>
</evidence>
<dbReference type="PRINTS" id="PR00080">
    <property type="entry name" value="SDRFAMILY"/>
</dbReference>
<dbReference type="InterPro" id="IPR002347">
    <property type="entry name" value="SDR_fam"/>
</dbReference>
<dbReference type="eggNOG" id="COG1028">
    <property type="taxonomic scope" value="Bacteria"/>
</dbReference>
<keyword evidence="2" id="KW-0560">Oxidoreductase</keyword>
<dbReference type="Pfam" id="PF00106">
    <property type="entry name" value="adh_short"/>
    <property type="match status" value="1"/>
</dbReference>
<organism evidence="4 5">
    <name type="scientific">Holdemania filiformis DSM 12042</name>
    <dbReference type="NCBI Taxonomy" id="545696"/>
    <lineage>
        <taxon>Bacteria</taxon>
        <taxon>Bacillati</taxon>
        <taxon>Bacillota</taxon>
        <taxon>Erysipelotrichia</taxon>
        <taxon>Erysipelotrichales</taxon>
        <taxon>Erysipelotrichaceae</taxon>
        <taxon>Holdemania</taxon>
    </lineage>
</organism>
<dbReference type="PROSITE" id="PS00061">
    <property type="entry name" value="ADH_SHORT"/>
    <property type="match status" value="1"/>
</dbReference>
<gene>
    <name evidence="4" type="ORF">HOLDEFILI_01003</name>
</gene>
<dbReference type="GO" id="GO:0016491">
    <property type="term" value="F:oxidoreductase activity"/>
    <property type="evidence" value="ECO:0007669"/>
    <property type="project" value="UniProtKB-KW"/>
</dbReference>
<dbReference type="SUPFAM" id="SSF51735">
    <property type="entry name" value="NAD(P)-binding Rossmann-fold domains"/>
    <property type="match status" value="1"/>
</dbReference>
<dbReference type="Gene3D" id="3.40.50.720">
    <property type="entry name" value="NAD(P)-binding Rossmann-like Domain"/>
    <property type="match status" value="1"/>
</dbReference>
<dbReference type="CDD" id="cd05233">
    <property type="entry name" value="SDR_c"/>
    <property type="match status" value="1"/>
</dbReference>
<dbReference type="Pfam" id="PF13561">
    <property type="entry name" value="adh_short_C2"/>
    <property type="match status" value="1"/>
</dbReference>
<dbReference type="HOGENOM" id="CLU_010194_1_0_9"/>
<dbReference type="Proteomes" id="UP000005950">
    <property type="component" value="Unassembled WGS sequence"/>
</dbReference>
<evidence type="ECO:0000256" key="1">
    <source>
        <dbReference type="ARBA" id="ARBA00006484"/>
    </source>
</evidence>
<dbReference type="InterPro" id="IPR036291">
    <property type="entry name" value="NAD(P)-bd_dom_sf"/>
</dbReference>
<dbReference type="PANTHER" id="PTHR24321">
    <property type="entry name" value="DEHYDROGENASES, SHORT CHAIN"/>
    <property type="match status" value="1"/>
</dbReference>
<name>B9Y5C1_9FIRM</name>
<proteinExistence type="inferred from homology"/>
<comment type="similarity">
    <text evidence="1 3">Belongs to the short-chain dehydrogenases/reductases (SDR) family.</text>
</comment>
<dbReference type="PRINTS" id="PR00081">
    <property type="entry name" value="GDHRDH"/>
</dbReference>
<dbReference type="InterPro" id="IPR020904">
    <property type="entry name" value="Sc_DH/Rdtase_CS"/>
</dbReference>
<evidence type="ECO:0000256" key="3">
    <source>
        <dbReference type="RuleBase" id="RU000363"/>
    </source>
</evidence>
<dbReference type="FunFam" id="3.40.50.720:FF:000084">
    <property type="entry name" value="Short-chain dehydrogenase reductase"/>
    <property type="match status" value="1"/>
</dbReference>
<sequence>MIIQDRFAGKVMVVTGGTSGIGKAVCLRAGAEGAKVVIAGRNQARGQAIEKEIREAGGEATFIQCDVTQKEDIINLYAKTIEIYGRLDIAINNAGIVGDSKKIEDLTDDDWFGVVNANLNAMFYCIREEIKYMLKNENGGAIVNTASVAGIRATPAGPAYVASKHGVVGLTKSTAMDYAKNNIICNAVCPAGTDTPLTEAAKEKIYAKIAELKAQGIDPSEFMKNSMIAGKTQTLQGRNATSEEQASTILYFASDEARHITGSIVVADGGFTVY</sequence>
<protein>
    <submittedName>
        <fullName evidence="4">Oxidoreductase, short chain dehydrogenase/reductase family protein</fullName>
    </submittedName>
</protein>